<reference evidence="2 3" key="1">
    <citation type="submission" date="2014-06" db="EMBL/GenBank/DDBJ databases">
        <authorList>
            <person name="Swart Estienne"/>
        </authorList>
    </citation>
    <scope>NUCLEOTIDE SEQUENCE [LARGE SCALE GENOMIC DNA]</scope>
    <source>
        <strain evidence="2 3">130c</strain>
    </source>
</reference>
<accession>A0A078AJ55</accession>
<evidence type="ECO:0000313" key="3">
    <source>
        <dbReference type="Proteomes" id="UP000039865"/>
    </source>
</evidence>
<dbReference type="EMBL" id="CCKQ01009354">
    <property type="protein sequence ID" value="CDW80833.1"/>
    <property type="molecule type" value="Genomic_DNA"/>
</dbReference>
<dbReference type="Proteomes" id="UP000039865">
    <property type="component" value="Unassembled WGS sequence"/>
</dbReference>
<feature type="compositionally biased region" description="Polar residues" evidence="1">
    <location>
        <begin position="391"/>
        <end position="431"/>
    </location>
</feature>
<organism evidence="2 3">
    <name type="scientific">Stylonychia lemnae</name>
    <name type="common">Ciliate</name>
    <dbReference type="NCBI Taxonomy" id="5949"/>
    <lineage>
        <taxon>Eukaryota</taxon>
        <taxon>Sar</taxon>
        <taxon>Alveolata</taxon>
        <taxon>Ciliophora</taxon>
        <taxon>Intramacronucleata</taxon>
        <taxon>Spirotrichea</taxon>
        <taxon>Stichotrichia</taxon>
        <taxon>Sporadotrichida</taxon>
        <taxon>Oxytrichidae</taxon>
        <taxon>Stylonychinae</taxon>
        <taxon>Stylonychia</taxon>
    </lineage>
</organism>
<dbReference type="AlphaFoldDB" id="A0A078AJ55"/>
<feature type="compositionally biased region" description="Basic and acidic residues" evidence="1">
    <location>
        <begin position="367"/>
        <end position="380"/>
    </location>
</feature>
<sequence>MNFFTSLVCCGKRNQKNDQYANRQQMEDLSQIDQSRILQYFNEFEGKLTWDLKKIPVAEFIQEAKLLASFDGSISTRQLSILYQKFNIQFTSLITIFAQEFFFKNQIGSSTEYDAVKMNMFNLLYCEGEDKAKLGLLYDLIMAQPEQVVAKKAMKPNDEWILRRLEYLIMIPSLLIANIIEQQNKLSRNVPEEKTILEEVERVQLLLIDSTSSQLREFAGMISREFFFQSVADRNQGYNSQQQRQKYGSNISSNSILMVLSKSEFIEKNIKIKFKITSPSEIRNRFLKMLEAKHSIMRNSINFTLINNRDSMFVSRDNAQNQGFGDFNFSSQVEEDFPDDMFSRANSHSKNPKKKINKNNKSRSQKNLHDQHQSQERSVEEQISEPKFTFENLNRKSNNLNERQSNARATKANTLSNPNSKRNSTNPNQVGLPQGDTIEKLNQKYSPELIKFYFSFLVEKTQESQTKINRNRDYLKSIPKFTFDLDRNIHPQVKQLIEYLKLKVSVQDVKDVDFGCYFGEDIYQVYLKMLEIFNLIAQDLHSTSAQSNQYGLRKTQVSQMQQNVQPPPKNMTFLGINEIMENQQEMAGKRLKKFKGFFEKNSVLAPVFFNSEDRKQAVLVHINPITLTAELYYKPNLQHDNSKLKIFSIIKIGDISEQVLNMLDQVGNVNGIRFDDDEVEGKIHEVEADTEEDMLVFACYIAECLTLRKEIDIQSKGVTYLRNRIVDSIINLTYI</sequence>
<proteinExistence type="predicted"/>
<evidence type="ECO:0000313" key="2">
    <source>
        <dbReference type="EMBL" id="CDW80833.1"/>
    </source>
</evidence>
<evidence type="ECO:0000256" key="1">
    <source>
        <dbReference type="SAM" id="MobiDB-lite"/>
    </source>
</evidence>
<feature type="region of interest" description="Disordered" evidence="1">
    <location>
        <begin position="339"/>
        <end position="435"/>
    </location>
</feature>
<dbReference type="InParanoid" id="A0A078AJ55"/>
<name>A0A078AJ55_STYLE</name>
<protein>
    <submittedName>
        <fullName evidence="2">Uncharacterized protein</fullName>
    </submittedName>
</protein>
<keyword evidence="3" id="KW-1185">Reference proteome</keyword>
<feature type="compositionally biased region" description="Basic residues" evidence="1">
    <location>
        <begin position="350"/>
        <end position="366"/>
    </location>
</feature>
<gene>
    <name evidence="2" type="primary">Contig13732.g14644</name>
    <name evidence="2" type="ORF">STYLEM_9837</name>
</gene>